<keyword evidence="2" id="KW-0808">Transferase</keyword>
<dbReference type="NCBIfam" id="TIGR00696">
    <property type="entry name" value="wecG_tagA_cpsF"/>
    <property type="match status" value="1"/>
</dbReference>
<dbReference type="CDD" id="cd06533">
    <property type="entry name" value="Glyco_transf_WecG_TagA"/>
    <property type="match status" value="1"/>
</dbReference>
<dbReference type="InterPro" id="IPR004629">
    <property type="entry name" value="WecG_TagA_CpsF"/>
</dbReference>
<keyword evidence="1" id="KW-0328">Glycosyltransferase</keyword>
<dbReference type="EMBL" id="JACTVJ010000007">
    <property type="protein sequence ID" value="MBC9714415.1"/>
    <property type="molecule type" value="Genomic_DNA"/>
</dbReference>
<evidence type="ECO:0000256" key="1">
    <source>
        <dbReference type="ARBA" id="ARBA00022676"/>
    </source>
</evidence>
<dbReference type="PANTHER" id="PTHR34136">
    <property type="match status" value="1"/>
</dbReference>
<protein>
    <submittedName>
        <fullName evidence="4">WecB/TagA/CpsF family glycosyltransferase</fullName>
    </submittedName>
</protein>
<gene>
    <name evidence="4" type="ORF">H9Y04_17795</name>
</gene>
<evidence type="ECO:0000256" key="2">
    <source>
        <dbReference type="ARBA" id="ARBA00022679"/>
    </source>
</evidence>
<comment type="caution">
    <text evidence="4">The sequence shown here is derived from an EMBL/GenBank/DDBJ whole genome shotgun (WGS) entry which is preliminary data.</text>
</comment>
<reference evidence="4 5" key="1">
    <citation type="submission" date="2020-08" db="EMBL/GenBank/DDBJ databases">
        <title>Genemic of Streptomyces polyaspartic.</title>
        <authorList>
            <person name="Liu W."/>
        </authorList>
    </citation>
    <scope>NUCLEOTIDE SEQUENCE [LARGE SCALE GENOMIC DNA]</scope>
    <source>
        <strain evidence="4 5">TRM66268-LWL</strain>
    </source>
</reference>
<accession>A0ABR7SI86</accession>
<evidence type="ECO:0000313" key="5">
    <source>
        <dbReference type="Proteomes" id="UP000642284"/>
    </source>
</evidence>
<dbReference type="Proteomes" id="UP000642284">
    <property type="component" value="Unassembled WGS sequence"/>
</dbReference>
<feature type="region of interest" description="Disordered" evidence="3">
    <location>
        <begin position="269"/>
        <end position="304"/>
    </location>
</feature>
<sequence length="304" mass="31924">MTTLHAGTGPPPPLPPAVAAATVPCAGVPIAAVTPAEGAAAVVRLAAQGVAADVHLCNAYTLALADTDPALHRLLNAAALNLPDGQGVVWANRLVHRDRTLPRARVYGPDLFLDVFRTGQTVGLTHYLLGSTREVLDALTAELRARFPRALIVGTEAPPFRELTDGERAAQAARIAASGAQIVWLGLGTPKQDHEAARLAALHPAVYVAVGAAFDFVSGNKPQAPALMQRTGLEWLFRLCSEPRRLWRRVLWGHPRFLRAAFRGPRAGAAAPGAAAVPGAATPHATRAPRTSPASRPAEKGPRP</sequence>
<dbReference type="Pfam" id="PF03808">
    <property type="entry name" value="Glyco_tran_WecG"/>
    <property type="match status" value="1"/>
</dbReference>
<keyword evidence="5" id="KW-1185">Reference proteome</keyword>
<feature type="compositionally biased region" description="Low complexity" evidence="3">
    <location>
        <begin position="269"/>
        <end position="294"/>
    </location>
</feature>
<dbReference type="PANTHER" id="PTHR34136:SF1">
    <property type="entry name" value="UDP-N-ACETYL-D-MANNOSAMINURONIC ACID TRANSFERASE"/>
    <property type="match status" value="1"/>
</dbReference>
<dbReference type="RefSeq" id="WP_187814848.1">
    <property type="nucleotide sequence ID" value="NZ_JACTVJ010000007.1"/>
</dbReference>
<name>A0ABR7SI86_9ACTN</name>
<organism evidence="4 5">
    <name type="scientific">Streptomyces polyasparticus</name>
    <dbReference type="NCBI Taxonomy" id="2767826"/>
    <lineage>
        <taxon>Bacteria</taxon>
        <taxon>Bacillati</taxon>
        <taxon>Actinomycetota</taxon>
        <taxon>Actinomycetes</taxon>
        <taxon>Kitasatosporales</taxon>
        <taxon>Streptomycetaceae</taxon>
        <taxon>Streptomyces</taxon>
    </lineage>
</organism>
<proteinExistence type="predicted"/>
<evidence type="ECO:0000256" key="3">
    <source>
        <dbReference type="SAM" id="MobiDB-lite"/>
    </source>
</evidence>
<evidence type="ECO:0000313" key="4">
    <source>
        <dbReference type="EMBL" id="MBC9714415.1"/>
    </source>
</evidence>